<keyword evidence="3" id="KW-1185">Reference proteome</keyword>
<dbReference type="Proteomes" id="UP000325315">
    <property type="component" value="Unassembled WGS sequence"/>
</dbReference>
<evidence type="ECO:0000259" key="1">
    <source>
        <dbReference type="Pfam" id="PF22936"/>
    </source>
</evidence>
<feature type="domain" description="Retrovirus-related Pol polyprotein from transposon TNT 1-94-like beta-barrel" evidence="1">
    <location>
        <begin position="141"/>
        <end position="199"/>
    </location>
</feature>
<dbReference type="Pfam" id="PF22936">
    <property type="entry name" value="Pol_BBD"/>
    <property type="match status" value="1"/>
</dbReference>
<protein>
    <submittedName>
        <fullName evidence="2">Golgin subfamily A member 3-like</fullName>
    </submittedName>
</protein>
<name>A0A5B6VE21_9ROSI</name>
<proteinExistence type="predicted"/>
<comment type="caution">
    <text evidence="2">The sequence shown here is derived from an EMBL/GenBank/DDBJ whole genome shotgun (WGS) entry which is preliminary data.</text>
</comment>
<evidence type="ECO:0000313" key="2">
    <source>
        <dbReference type="EMBL" id="KAA3467395.1"/>
    </source>
</evidence>
<dbReference type="PANTHER" id="PTHR35317">
    <property type="entry name" value="OS04G0629600 PROTEIN"/>
    <property type="match status" value="1"/>
</dbReference>
<dbReference type="PANTHER" id="PTHR35317:SF31">
    <property type="entry name" value="DUF4219 DOMAIN-CONTAINING PROTEIN"/>
    <property type="match status" value="1"/>
</dbReference>
<gene>
    <name evidence="2" type="ORF">EPI10_002410</name>
</gene>
<sequence length="254" mass="29058">MKESETVKQYSDRIMAIVNSIRLLGNQFSKARIVEKVISTLLERYGAKISSLEDSRDLSSISLTELIMEFMLKNKRESADRRSIMKMGHVEKVCKNKGQHKQHQPQQPKIETQVAEETCAQEEQVFVVSCSTNRRKITKGYLIDNGCTNHMTPDTAIFKNIDKTFNSREKVGNGQYIKAEGKEDVLIDTASSKECLISDPNRSKLMSVAMADRSIVADWNKRPVNAYTIVLDESKLWHRRLDHVNYMSLLQLSK</sequence>
<dbReference type="Pfam" id="PF14223">
    <property type="entry name" value="Retrotran_gag_2"/>
    <property type="match status" value="1"/>
</dbReference>
<dbReference type="OrthoDB" id="1072921at2759"/>
<dbReference type="InterPro" id="IPR054722">
    <property type="entry name" value="PolX-like_BBD"/>
</dbReference>
<dbReference type="EMBL" id="SMMG02000007">
    <property type="protein sequence ID" value="KAA3467395.1"/>
    <property type="molecule type" value="Genomic_DNA"/>
</dbReference>
<reference evidence="3" key="1">
    <citation type="journal article" date="2019" name="Plant Biotechnol. J.">
        <title>Genome sequencing of the Australian wild diploid species Gossypium australe highlights disease resistance and delayed gland morphogenesis.</title>
        <authorList>
            <person name="Cai Y."/>
            <person name="Cai X."/>
            <person name="Wang Q."/>
            <person name="Wang P."/>
            <person name="Zhang Y."/>
            <person name="Cai C."/>
            <person name="Xu Y."/>
            <person name="Wang K."/>
            <person name="Zhou Z."/>
            <person name="Wang C."/>
            <person name="Geng S."/>
            <person name="Li B."/>
            <person name="Dong Q."/>
            <person name="Hou Y."/>
            <person name="Wang H."/>
            <person name="Ai P."/>
            <person name="Liu Z."/>
            <person name="Yi F."/>
            <person name="Sun M."/>
            <person name="An G."/>
            <person name="Cheng J."/>
            <person name="Zhang Y."/>
            <person name="Shi Q."/>
            <person name="Xie Y."/>
            <person name="Shi X."/>
            <person name="Chang Y."/>
            <person name="Huang F."/>
            <person name="Chen Y."/>
            <person name="Hong S."/>
            <person name="Mi L."/>
            <person name="Sun Q."/>
            <person name="Zhang L."/>
            <person name="Zhou B."/>
            <person name="Peng R."/>
            <person name="Zhang X."/>
            <person name="Liu F."/>
        </authorList>
    </citation>
    <scope>NUCLEOTIDE SEQUENCE [LARGE SCALE GENOMIC DNA]</scope>
    <source>
        <strain evidence="3">cv. PA1801</strain>
    </source>
</reference>
<evidence type="ECO:0000313" key="3">
    <source>
        <dbReference type="Proteomes" id="UP000325315"/>
    </source>
</evidence>
<organism evidence="2 3">
    <name type="scientific">Gossypium australe</name>
    <dbReference type="NCBI Taxonomy" id="47621"/>
    <lineage>
        <taxon>Eukaryota</taxon>
        <taxon>Viridiplantae</taxon>
        <taxon>Streptophyta</taxon>
        <taxon>Embryophyta</taxon>
        <taxon>Tracheophyta</taxon>
        <taxon>Spermatophyta</taxon>
        <taxon>Magnoliopsida</taxon>
        <taxon>eudicotyledons</taxon>
        <taxon>Gunneridae</taxon>
        <taxon>Pentapetalae</taxon>
        <taxon>rosids</taxon>
        <taxon>malvids</taxon>
        <taxon>Malvales</taxon>
        <taxon>Malvaceae</taxon>
        <taxon>Malvoideae</taxon>
        <taxon>Gossypium</taxon>
    </lineage>
</organism>
<accession>A0A5B6VE21</accession>
<dbReference type="AlphaFoldDB" id="A0A5B6VE21"/>